<evidence type="ECO:0000313" key="2">
    <source>
        <dbReference type="EMBL" id="GLY67038.1"/>
    </source>
</evidence>
<reference evidence="2" key="1">
    <citation type="submission" date="2023-03" db="EMBL/GenBank/DDBJ databases">
        <title>Amycolatopsis taiwanensis NBRC 103393.</title>
        <authorList>
            <person name="Ichikawa N."/>
            <person name="Sato H."/>
            <person name="Tonouchi N."/>
        </authorList>
    </citation>
    <scope>NUCLEOTIDE SEQUENCE</scope>
    <source>
        <strain evidence="2">NBRC 103393</strain>
    </source>
</reference>
<protein>
    <recommendedName>
        <fullName evidence="1">DUF4333 domain-containing protein</fullName>
    </recommendedName>
</protein>
<evidence type="ECO:0000313" key="3">
    <source>
        <dbReference type="Proteomes" id="UP001165136"/>
    </source>
</evidence>
<sequence length="108" mass="11311">MFSIVRTIVAAVFIGAALTGCTVKVGTTDPIVDKTNLEQSISDQLQKSYGQRPDAIECPGSIKAAPGQSARCVLSDGAAKYGLTVTITSYDKGKTSYNVQVDDHPMAG</sequence>
<dbReference type="InterPro" id="IPR025637">
    <property type="entry name" value="DUF4333"/>
</dbReference>
<dbReference type="PROSITE" id="PS51257">
    <property type="entry name" value="PROKAR_LIPOPROTEIN"/>
    <property type="match status" value="1"/>
</dbReference>
<dbReference type="Pfam" id="PF14230">
    <property type="entry name" value="DUF4333"/>
    <property type="match status" value="1"/>
</dbReference>
<feature type="domain" description="DUF4333" evidence="1">
    <location>
        <begin position="17"/>
        <end position="91"/>
    </location>
</feature>
<proteinExistence type="predicted"/>
<dbReference type="Proteomes" id="UP001165136">
    <property type="component" value="Unassembled WGS sequence"/>
</dbReference>
<keyword evidence="3" id="KW-1185">Reference proteome</keyword>
<comment type="caution">
    <text evidence="2">The sequence shown here is derived from an EMBL/GenBank/DDBJ whole genome shotgun (WGS) entry which is preliminary data.</text>
</comment>
<dbReference type="RefSeq" id="WP_084144131.1">
    <property type="nucleotide sequence ID" value="NZ_BSTI01000007.1"/>
</dbReference>
<evidence type="ECO:0000259" key="1">
    <source>
        <dbReference type="Pfam" id="PF14230"/>
    </source>
</evidence>
<dbReference type="EMBL" id="BSTI01000007">
    <property type="protein sequence ID" value="GLY67038.1"/>
    <property type="molecule type" value="Genomic_DNA"/>
</dbReference>
<accession>A0A9W6R0F2</accession>
<gene>
    <name evidence="2" type="ORF">Atai01_36570</name>
</gene>
<organism evidence="2 3">
    <name type="scientific">Amycolatopsis taiwanensis</name>
    <dbReference type="NCBI Taxonomy" id="342230"/>
    <lineage>
        <taxon>Bacteria</taxon>
        <taxon>Bacillati</taxon>
        <taxon>Actinomycetota</taxon>
        <taxon>Actinomycetes</taxon>
        <taxon>Pseudonocardiales</taxon>
        <taxon>Pseudonocardiaceae</taxon>
        <taxon>Amycolatopsis</taxon>
    </lineage>
</organism>
<name>A0A9W6R0F2_9PSEU</name>
<dbReference type="AlphaFoldDB" id="A0A9W6R0F2"/>